<accession>A0A4U6WDS2</accession>
<sequence>MRKLVHGFLTSCFWIALVANYLFSFIPSSYFLEVNANSIQYVVTYLYKALEKMFYEIYS</sequence>
<dbReference type="Gramene" id="TKW40871">
    <property type="protein sequence ID" value="TKW40871"/>
    <property type="gene ID" value="SEVIR_1G274950v2"/>
</dbReference>
<organism evidence="1 2">
    <name type="scientific">Setaria viridis</name>
    <name type="common">Green bristlegrass</name>
    <name type="synonym">Setaria italica subsp. viridis</name>
    <dbReference type="NCBI Taxonomy" id="4556"/>
    <lineage>
        <taxon>Eukaryota</taxon>
        <taxon>Viridiplantae</taxon>
        <taxon>Streptophyta</taxon>
        <taxon>Embryophyta</taxon>
        <taxon>Tracheophyta</taxon>
        <taxon>Spermatophyta</taxon>
        <taxon>Magnoliopsida</taxon>
        <taxon>Liliopsida</taxon>
        <taxon>Poales</taxon>
        <taxon>Poaceae</taxon>
        <taxon>PACMAD clade</taxon>
        <taxon>Panicoideae</taxon>
        <taxon>Panicodae</taxon>
        <taxon>Paniceae</taxon>
        <taxon>Cenchrinae</taxon>
        <taxon>Setaria</taxon>
    </lineage>
</organism>
<name>A0A4U6WDS2_SETVI</name>
<reference evidence="1" key="1">
    <citation type="submission" date="2019-03" db="EMBL/GenBank/DDBJ databases">
        <title>WGS assembly of Setaria viridis.</title>
        <authorList>
            <person name="Huang P."/>
            <person name="Jenkins J."/>
            <person name="Grimwood J."/>
            <person name="Barry K."/>
            <person name="Healey A."/>
            <person name="Mamidi S."/>
            <person name="Sreedasyam A."/>
            <person name="Shu S."/>
            <person name="Feldman M."/>
            <person name="Wu J."/>
            <person name="Yu Y."/>
            <person name="Chen C."/>
            <person name="Johnson J."/>
            <person name="Rokhsar D."/>
            <person name="Baxter I."/>
            <person name="Schmutz J."/>
            <person name="Brutnell T."/>
            <person name="Kellogg E."/>
        </authorList>
    </citation>
    <scope>NUCLEOTIDE SEQUENCE [LARGE SCALE GENOMIC DNA]</scope>
</reference>
<evidence type="ECO:0000313" key="2">
    <source>
        <dbReference type="Proteomes" id="UP000298652"/>
    </source>
</evidence>
<dbReference type="EMBL" id="CM016552">
    <property type="protein sequence ID" value="TKW40871.1"/>
    <property type="molecule type" value="Genomic_DNA"/>
</dbReference>
<gene>
    <name evidence="1" type="ORF">SEVIR_1G274950v2</name>
</gene>
<keyword evidence="2" id="KW-1185">Reference proteome</keyword>
<dbReference type="Proteomes" id="UP000298652">
    <property type="component" value="Chromosome 1"/>
</dbReference>
<evidence type="ECO:0000313" key="1">
    <source>
        <dbReference type="EMBL" id="TKW40871.1"/>
    </source>
</evidence>
<proteinExistence type="predicted"/>
<dbReference type="AlphaFoldDB" id="A0A4U6WDS2"/>
<protein>
    <submittedName>
        <fullName evidence="1">Uncharacterized protein</fullName>
    </submittedName>
</protein>